<dbReference type="PANTHER" id="PTHR43622">
    <property type="entry name" value="3-DEHYDROQUINATE SYNTHASE"/>
    <property type="match status" value="1"/>
</dbReference>
<gene>
    <name evidence="18 21" type="primary">aroB</name>
    <name evidence="21" type="ORF">SIID45300_03236</name>
</gene>
<evidence type="ECO:0000256" key="1">
    <source>
        <dbReference type="ARBA" id="ARBA00001393"/>
    </source>
</evidence>
<keyword evidence="11 18" id="KW-0479">Metal-binding</keyword>
<dbReference type="Gene3D" id="3.40.50.1970">
    <property type="match status" value="1"/>
</dbReference>
<dbReference type="EMBL" id="BAAFGK010000005">
    <property type="protein sequence ID" value="GAB0058878.1"/>
    <property type="molecule type" value="Genomic_DNA"/>
</dbReference>
<keyword evidence="16 18" id="KW-0456">Lyase</keyword>
<evidence type="ECO:0000256" key="9">
    <source>
        <dbReference type="ARBA" id="ARBA00022490"/>
    </source>
</evidence>
<evidence type="ECO:0000256" key="7">
    <source>
        <dbReference type="ARBA" id="ARBA00013031"/>
    </source>
</evidence>
<keyword evidence="10 18" id="KW-0028">Amino-acid biosynthesis</keyword>
<evidence type="ECO:0000256" key="18">
    <source>
        <dbReference type="HAMAP-Rule" id="MF_00110"/>
    </source>
</evidence>
<keyword evidence="12 18" id="KW-0547">Nucleotide-binding</keyword>
<comment type="catalytic activity">
    <reaction evidence="1 18">
        <text>7-phospho-2-dehydro-3-deoxy-D-arabino-heptonate = 3-dehydroquinate + phosphate</text>
        <dbReference type="Rhea" id="RHEA:21968"/>
        <dbReference type="ChEBI" id="CHEBI:32364"/>
        <dbReference type="ChEBI" id="CHEBI:43474"/>
        <dbReference type="ChEBI" id="CHEBI:58394"/>
        <dbReference type="EC" id="4.2.3.4"/>
    </reaction>
</comment>
<reference evidence="21 22" key="1">
    <citation type="submission" date="2024-09" db="EMBL/GenBank/DDBJ databases">
        <title>Draft genome sequence of Candidatus Magnetaquicoccaceae bacterium FCR-1.</title>
        <authorList>
            <person name="Shimoshige H."/>
            <person name="Shimamura S."/>
            <person name="Taoka A."/>
            <person name="Kobayashi H."/>
            <person name="Maekawa T."/>
        </authorList>
    </citation>
    <scope>NUCLEOTIDE SEQUENCE [LARGE SCALE GENOMIC DNA]</scope>
    <source>
        <strain evidence="21 22">FCR-1</strain>
    </source>
</reference>
<evidence type="ECO:0000256" key="11">
    <source>
        <dbReference type="ARBA" id="ARBA00022723"/>
    </source>
</evidence>
<feature type="binding site" evidence="18">
    <location>
        <begin position="114"/>
        <end position="118"/>
    </location>
    <ligand>
        <name>NAD(+)</name>
        <dbReference type="ChEBI" id="CHEBI:57540"/>
    </ligand>
</feature>
<dbReference type="InterPro" id="IPR050071">
    <property type="entry name" value="Dehydroquinate_synthase"/>
</dbReference>
<evidence type="ECO:0000259" key="20">
    <source>
        <dbReference type="Pfam" id="PF24621"/>
    </source>
</evidence>
<organism evidence="21 22">
    <name type="scientific">Candidatus Magnetaquiglobus chichijimensis</name>
    <dbReference type="NCBI Taxonomy" id="3141448"/>
    <lineage>
        <taxon>Bacteria</taxon>
        <taxon>Pseudomonadati</taxon>
        <taxon>Pseudomonadota</taxon>
        <taxon>Magnetococcia</taxon>
        <taxon>Magnetococcales</taxon>
        <taxon>Candidatus Magnetaquicoccaceae</taxon>
        <taxon>Candidatus Magnetaquiglobus</taxon>
    </lineage>
</organism>
<dbReference type="Proteomes" id="UP001628193">
    <property type="component" value="Unassembled WGS sequence"/>
</dbReference>
<dbReference type="NCBIfam" id="TIGR01357">
    <property type="entry name" value="aroB"/>
    <property type="match status" value="1"/>
</dbReference>
<dbReference type="Gene3D" id="1.20.1090.10">
    <property type="entry name" value="Dehydroquinate synthase-like - alpha domain"/>
    <property type="match status" value="1"/>
</dbReference>
<evidence type="ECO:0000256" key="15">
    <source>
        <dbReference type="ARBA" id="ARBA00023141"/>
    </source>
</evidence>
<dbReference type="EC" id="4.2.3.4" evidence="7 18"/>
<dbReference type="InterPro" id="IPR030963">
    <property type="entry name" value="DHQ_synth_fam"/>
</dbReference>
<sequence length="369" mass="39634">MADSLSATARTLTVDLGPRSYDILIGAGILSRLGDEARIRFRGRRLAVVTNATVAPLFLDATRRALVEAGYQVIGIVLPDGETHKNWVTLQSIFDGLIANRFERGDGLVALGGGVVGDMTGFAAACHLRGVPFLQVPTTLLAQVDSSVGGKTGINHALGKNLIGAFHQPCLVLMDIDTLATLPKRELLAGLAEVIKYGVLWDRAFFETIETHLEAVLSGDPGLMIEILHRSCAIKAEIVAQDEREQGVRALLNLGHTFGHAVEALTGYDQWLHGEAVAMGMVVAARLAVRIGLCPPDEERRMTALIGRAGLPVRLPVHPVEAYVEAMGHDKKVEAGRIRFVLPERIGRTLVRADVDLDAVRATLAACMA</sequence>
<comment type="subcellular location">
    <subcellularLocation>
        <location evidence="4 18">Cytoplasm</location>
    </subcellularLocation>
</comment>
<keyword evidence="13 18" id="KW-0862">Zinc</keyword>
<dbReference type="InterPro" id="IPR056179">
    <property type="entry name" value="DHQS_C"/>
</dbReference>
<accession>A0ABQ0CD96</accession>
<dbReference type="Pfam" id="PF24621">
    <property type="entry name" value="DHQS_C"/>
    <property type="match status" value="1"/>
</dbReference>
<evidence type="ECO:0000256" key="17">
    <source>
        <dbReference type="ARBA" id="ARBA00023285"/>
    </source>
</evidence>
<evidence type="ECO:0000313" key="22">
    <source>
        <dbReference type="Proteomes" id="UP001628193"/>
    </source>
</evidence>
<feature type="binding site" evidence="18">
    <location>
        <begin position="138"/>
        <end position="139"/>
    </location>
    <ligand>
        <name>NAD(+)</name>
        <dbReference type="ChEBI" id="CHEBI:57540"/>
    </ligand>
</feature>
<evidence type="ECO:0000256" key="6">
    <source>
        <dbReference type="ARBA" id="ARBA00005412"/>
    </source>
</evidence>
<feature type="binding site" evidence="18">
    <location>
        <position position="193"/>
    </location>
    <ligand>
        <name>Zn(2+)</name>
        <dbReference type="ChEBI" id="CHEBI:29105"/>
    </ligand>
</feature>
<feature type="binding site" evidence="18">
    <location>
        <position position="151"/>
    </location>
    <ligand>
        <name>NAD(+)</name>
        <dbReference type="ChEBI" id="CHEBI:57540"/>
    </ligand>
</feature>
<evidence type="ECO:0000256" key="10">
    <source>
        <dbReference type="ARBA" id="ARBA00022605"/>
    </source>
</evidence>
<dbReference type="RefSeq" id="WP_420906597.1">
    <property type="nucleotide sequence ID" value="NZ_BAAFGK010000005.1"/>
</dbReference>
<dbReference type="Pfam" id="PF01761">
    <property type="entry name" value="DHQ_synthase"/>
    <property type="match status" value="1"/>
</dbReference>
<feature type="domain" description="3-dehydroquinate synthase C-terminal" evidence="20">
    <location>
        <begin position="190"/>
        <end position="333"/>
    </location>
</feature>
<evidence type="ECO:0000259" key="19">
    <source>
        <dbReference type="Pfam" id="PF01761"/>
    </source>
</evidence>
<name>A0ABQ0CD96_9PROT</name>
<evidence type="ECO:0000256" key="4">
    <source>
        <dbReference type="ARBA" id="ARBA00004496"/>
    </source>
</evidence>
<evidence type="ECO:0000256" key="2">
    <source>
        <dbReference type="ARBA" id="ARBA00001911"/>
    </source>
</evidence>
<dbReference type="SUPFAM" id="SSF56796">
    <property type="entry name" value="Dehydroquinate synthase-like"/>
    <property type="match status" value="1"/>
</dbReference>
<comment type="function">
    <text evidence="3 18">Catalyzes the conversion of 3-deoxy-D-arabino-heptulosonate 7-phosphate (DAHP) to dehydroquinate (DHQ).</text>
</comment>
<dbReference type="PANTHER" id="PTHR43622:SF7">
    <property type="entry name" value="3-DEHYDROQUINATE SYNTHASE, CHLOROPLASTIC"/>
    <property type="match status" value="1"/>
</dbReference>
<dbReference type="HAMAP" id="MF_00110">
    <property type="entry name" value="DHQ_synthase"/>
    <property type="match status" value="1"/>
</dbReference>
<keyword evidence="14 18" id="KW-0520">NAD</keyword>
<feature type="binding site" evidence="18">
    <location>
        <position position="160"/>
    </location>
    <ligand>
        <name>NAD(+)</name>
        <dbReference type="ChEBI" id="CHEBI:57540"/>
    </ligand>
</feature>
<feature type="binding site" evidence="18">
    <location>
        <begin position="80"/>
        <end position="85"/>
    </location>
    <ligand>
        <name>NAD(+)</name>
        <dbReference type="ChEBI" id="CHEBI:57540"/>
    </ligand>
</feature>
<evidence type="ECO:0000256" key="16">
    <source>
        <dbReference type="ARBA" id="ARBA00023239"/>
    </source>
</evidence>
<dbReference type="PIRSF" id="PIRSF001455">
    <property type="entry name" value="DHQ_synth"/>
    <property type="match status" value="1"/>
</dbReference>
<evidence type="ECO:0000256" key="12">
    <source>
        <dbReference type="ARBA" id="ARBA00022741"/>
    </source>
</evidence>
<evidence type="ECO:0000256" key="13">
    <source>
        <dbReference type="ARBA" id="ARBA00022833"/>
    </source>
</evidence>
<evidence type="ECO:0000256" key="5">
    <source>
        <dbReference type="ARBA" id="ARBA00004661"/>
    </source>
</evidence>
<comment type="pathway">
    <text evidence="5 18">Metabolic intermediate biosynthesis; chorismate biosynthesis; chorismate from D-erythrose 4-phosphate and phosphoenolpyruvate: step 2/7.</text>
</comment>
<evidence type="ECO:0000256" key="3">
    <source>
        <dbReference type="ARBA" id="ARBA00003485"/>
    </source>
</evidence>
<evidence type="ECO:0000256" key="8">
    <source>
        <dbReference type="ARBA" id="ARBA00017684"/>
    </source>
</evidence>
<dbReference type="InterPro" id="IPR016037">
    <property type="entry name" value="DHQ_synth_AroB"/>
</dbReference>
<evidence type="ECO:0000313" key="21">
    <source>
        <dbReference type="EMBL" id="GAB0058878.1"/>
    </source>
</evidence>
<dbReference type="GO" id="GO:0003856">
    <property type="term" value="F:3-dehydroquinate synthase activity"/>
    <property type="evidence" value="ECO:0007669"/>
    <property type="project" value="UniProtKB-EC"/>
</dbReference>
<evidence type="ECO:0000256" key="14">
    <source>
        <dbReference type="ARBA" id="ARBA00023027"/>
    </source>
</evidence>
<feature type="binding site" evidence="18">
    <location>
        <position position="256"/>
    </location>
    <ligand>
        <name>Zn(2+)</name>
        <dbReference type="ChEBI" id="CHEBI:29105"/>
    </ligand>
</feature>
<feature type="binding site" evidence="18">
    <location>
        <position position="273"/>
    </location>
    <ligand>
        <name>Zn(2+)</name>
        <dbReference type="ChEBI" id="CHEBI:29105"/>
    </ligand>
</feature>
<feature type="binding site" evidence="18">
    <location>
        <begin position="178"/>
        <end position="181"/>
    </location>
    <ligand>
        <name>NAD(+)</name>
        <dbReference type="ChEBI" id="CHEBI:57540"/>
    </ligand>
</feature>
<dbReference type="InterPro" id="IPR030960">
    <property type="entry name" value="DHQS/DOIS_N"/>
</dbReference>
<keyword evidence="15 18" id="KW-0057">Aromatic amino acid biosynthesis</keyword>
<keyword evidence="9 18" id="KW-0963">Cytoplasm</keyword>
<comment type="similarity">
    <text evidence="6 18">Belongs to the sugar phosphate cyclases superfamily. Dehydroquinate synthase family.</text>
</comment>
<keyword evidence="17 18" id="KW-0170">Cobalt</keyword>
<feature type="domain" description="3-dehydroquinate synthase N-terminal" evidence="19">
    <location>
        <begin position="76"/>
        <end position="187"/>
    </location>
</feature>
<keyword evidence="22" id="KW-1185">Reference proteome</keyword>
<comment type="cofactor">
    <cofactor evidence="2 18">
        <name>NAD(+)</name>
        <dbReference type="ChEBI" id="CHEBI:57540"/>
    </cofactor>
</comment>
<proteinExistence type="inferred from homology"/>
<comment type="caution">
    <text evidence="21">The sequence shown here is derived from an EMBL/GenBank/DDBJ whole genome shotgun (WGS) entry which is preliminary data.</text>
</comment>
<comment type="cofactor">
    <cofactor evidence="18">
        <name>Co(2+)</name>
        <dbReference type="ChEBI" id="CHEBI:48828"/>
    </cofactor>
    <cofactor evidence="18">
        <name>Zn(2+)</name>
        <dbReference type="ChEBI" id="CHEBI:29105"/>
    </cofactor>
    <text evidence="18">Binds 1 divalent metal cation per subunit. Can use either Co(2+) or Zn(2+).</text>
</comment>
<dbReference type="CDD" id="cd08195">
    <property type="entry name" value="DHQS"/>
    <property type="match status" value="1"/>
</dbReference>
<protein>
    <recommendedName>
        <fullName evidence="8 18">3-dehydroquinate synthase</fullName>
        <shortName evidence="18">DHQS</shortName>
        <ecNumber evidence="7 18">4.2.3.4</ecNumber>
    </recommendedName>
</protein>